<reference evidence="2 3" key="1">
    <citation type="submission" date="2016-10" db="EMBL/GenBank/DDBJ databases">
        <authorList>
            <person name="de Groot N.N."/>
        </authorList>
    </citation>
    <scope>NUCLEOTIDE SEQUENCE [LARGE SCALE GENOMIC DNA]</scope>
    <source>
        <strain evidence="2 3">MT12</strain>
    </source>
</reference>
<sequence length="79" mass="8633">MLPVSLLSLPMRPISWTRDDTRSILKLTPFFLGHGALGVLIGLATGAGWLYVAAFGVVGLAEGPIYYLAGRYYDKRHPN</sequence>
<accession>A0A1H5AK44</accession>
<keyword evidence="1" id="KW-0812">Transmembrane</keyword>
<protein>
    <submittedName>
        <fullName evidence="2">Uncharacterized protein</fullName>
    </submittedName>
</protein>
<gene>
    <name evidence="2" type="ORF">SAMN05444164_4715</name>
</gene>
<proteinExistence type="predicted"/>
<organism evidence="2 3">
    <name type="scientific">Bradyrhizobium erythrophlei</name>
    <dbReference type="NCBI Taxonomy" id="1437360"/>
    <lineage>
        <taxon>Bacteria</taxon>
        <taxon>Pseudomonadati</taxon>
        <taxon>Pseudomonadota</taxon>
        <taxon>Alphaproteobacteria</taxon>
        <taxon>Hyphomicrobiales</taxon>
        <taxon>Nitrobacteraceae</taxon>
        <taxon>Bradyrhizobium</taxon>
    </lineage>
</organism>
<dbReference type="EMBL" id="FNTH01000001">
    <property type="protein sequence ID" value="SED42612.1"/>
    <property type="molecule type" value="Genomic_DNA"/>
</dbReference>
<evidence type="ECO:0000313" key="3">
    <source>
        <dbReference type="Proteomes" id="UP000198992"/>
    </source>
</evidence>
<name>A0A1H5AK44_9BRAD</name>
<dbReference type="Proteomes" id="UP000198992">
    <property type="component" value="Unassembled WGS sequence"/>
</dbReference>
<evidence type="ECO:0000256" key="1">
    <source>
        <dbReference type="SAM" id="Phobius"/>
    </source>
</evidence>
<keyword evidence="1" id="KW-1133">Transmembrane helix</keyword>
<keyword evidence="1" id="KW-0472">Membrane</keyword>
<evidence type="ECO:0000313" key="2">
    <source>
        <dbReference type="EMBL" id="SED42612.1"/>
    </source>
</evidence>
<dbReference type="AlphaFoldDB" id="A0A1H5AK44"/>
<feature type="transmembrane region" description="Helical" evidence="1">
    <location>
        <begin position="49"/>
        <end position="69"/>
    </location>
</feature>